<evidence type="ECO:0000256" key="5">
    <source>
        <dbReference type="RuleBase" id="RU004478"/>
    </source>
</evidence>
<comment type="subcellular location">
    <subcellularLocation>
        <location evidence="3">Cytoplasm</location>
    </subcellularLocation>
</comment>
<dbReference type="PRINTS" id="PR00773">
    <property type="entry name" value="GRPEPROTEIN"/>
</dbReference>
<comment type="subunit">
    <text evidence="3">Homodimer.</text>
</comment>
<comment type="function">
    <text evidence="3 4">Participates actively in the response to hyperosmotic and heat shock by preventing the aggregation of stress-denatured proteins, in association with DnaK and GrpE. It is the nucleotide exchange factor for DnaK and may function as a thermosensor. Unfolded proteins bind initially to DnaJ; upon interaction with the DnaJ-bound protein, DnaK hydrolyzes its bound ATP, resulting in the formation of a stable complex. GrpE releases ADP from DnaK; ATP binding to DnaK triggers the release of the substrate protein, thus completing the reaction cycle. Several rounds of ATP-dependent interactions between DnaJ, DnaK and GrpE are required for fully efficient folding.</text>
</comment>
<reference evidence="7 8" key="1">
    <citation type="submission" date="2018-08" db="EMBL/GenBank/DDBJ databases">
        <title>Sequencing the genomes of 1000 actinobacteria strains.</title>
        <authorList>
            <person name="Klenk H.-P."/>
        </authorList>
    </citation>
    <scope>NUCLEOTIDE SEQUENCE [LARGE SCALE GENOMIC DNA]</scope>
    <source>
        <strain evidence="7 8">DSM 22891</strain>
    </source>
</reference>
<dbReference type="GO" id="GO:0000774">
    <property type="term" value="F:adenyl-nucleotide exchange factor activity"/>
    <property type="evidence" value="ECO:0007669"/>
    <property type="project" value="InterPro"/>
</dbReference>
<sequence>MADSTKDEPQAPGGDGRTEHAPAQAEGAPTATTGDERATADETGQPVVEPAERVEELEARVAELEDNWRRAVAELHNYRKRMARELAAVAHRERIRVCTQWLAVVDNLDRALEHADTAPASVVDGVRAVRDEALRILEGFGFPRQETEPGSSFDPLRHEAVATVADDEIPEGAIVHVTRPGYGEGDNQLRPAMVVVSSGKQ</sequence>
<dbReference type="PANTHER" id="PTHR21237:SF23">
    <property type="entry name" value="GRPE PROTEIN HOMOLOG, MITOCHONDRIAL"/>
    <property type="match status" value="1"/>
</dbReference>
<dbReference type="AlphaFoldDB" id="A0A3D9VDQ9"/>
<dbReference type="RefSeq" id="WP_115849239.1">
    <property type="nucleotide sequence ID" value="NZ_QTUC01000001.1"/>
</dbReference>
<evidence type="ECO:0000313" key="8">
    <source>
        <dbReference type="Proteomes" id="UP000256485"/>
    </source>
</evidence>
<gene>
    <name evidence="3" type="primary">grpE</name>
    <name evidence="7" type="ORF">DFJ64_0831</name>
</gene>
<evidence type="ECO:0000256" key="4">
    <source>
        <dbReference type="RuleBase" id="RU000639"/>
    </source>
</evidence>
<dbReference type="InterPro" id="IPR013805">
    <property type="entry name" value="GrpE_CC"/>
</dbReference>
<keyword evidence="3" id="KW-0963">Cytoplasm</keyword>
<evidence type="ECO:0000256" key="2">
    <source>
        <dbReference type="ARBA" id="ARBA00023186"/>
    </source>
</evidence>
<dbReference type="CDD" id="cd00446">
    <property type="entry name" value="GrpE"/>
    <property type="match status" value="1"/>
</dbReference>
<dbReference type="InterPro" id="IPR000740">
    <property type="entry name" value="GrpE"/>
</dbReference>
<dbReference type="OrthoDB" id="5191115at2"/>
<dbReference type="Gene3D" id="3.90.20.20">
    <property type="match status" value="1"/>
</dbReference>
<dbReference type="SUPFAM" id="SSF51064">
    <property type="entry name" value="Head domain of nucleotide exchange factor GrpE"/>
    <property type="match status" value="1"/>
</dbReference>
<name>A0A3D9VDQ9_THECX</name>
<dbReference type="GO" id="GO:0042803">
    <property type="term" value="F:protein homodimerization activity"/>
    <property type="evidence" value="ECO:0007669"/>
    <property type="project" value="InterPro"/>
</dbReference>
<dbReference type="GO" id="GO:0006457">
    <property type="term" value="P:protein folding"/>
    <property type="evidence" value="ECO:0007669"/>
    <property type="project" value="InterPro"/>
</dbReference>
<dbReference type="PANTHER" id="PTHR21237">
    <property type="entry name" value="GRPE PROTEIN"/>
    <property type="match status" value="1"/>
</dbReference>
<dbReference type="InterPro" id="IPR009012">
    <property type="entry name" value="GrpE_head"/>
</dbReference>
<keyword evidence="8" id="KW-1185">Reference proteome</keyword>
<proteinExistence type="inferred from homology"/>
<dbReference type="Gene3D" id="2.30.22.10">
    <property type="entry name" value="Head domain of nucleotide exchange factor GrpE"/>
    <property type="match status" value="1"/>
</dbReference>
<comment type="similarity">
    <text evidence="1 3 5">Belongs to the GrpE family.</text>
</comment>
<protein>
    <recommendedName>
        <fullName evidence="3 4">Protein GrpE</fullName>
    </recommendedName>
    <alternativeName>
        <fullName evidence="3">HSP-70 cofactor</fullName>
    </alternativeName>
</protein>
<dbReference type="GO" id="GO:0051087">
    <property type="term" value="F:protein-folding chaperone binding"/>
    <property type="evidence" value="ECO:0007669"/>
    <property type="project" value="InterPro"/>
</dbReference>
<evidence type="ECO:0000256" key="1">
    <source>
        <dbReference type="ARBA" id="ARBA00009054"/>
    </source>
</evidence>
<organism evidence="7 8">
    <name type="scientific">Thermasporomyces composti</name>
    <dbReference type="NCBI Taxonomy" id="696763"/>
    <lineage>
        <taxon>Bacteria</taxon>
        <taxon>Bacillati</taxon>
        <taxon>Actinomycetota</taxon>
        <taxon>Actinomycetes</taxon>
        <taxon>Propionibacteriales</taxon>
        <taxon>Nocardioidaceae</taxon>
        <taxon>Thermasporomyces</taxon>
    </lineage>
</organism>
<dbReference type="GO" id="GO:0005737">
    <property type="term" value="C:cytoplasm"/>
    <property type="evidence" value="ECO:0007669"/>
    <property type="project" value="UniProtKB-SubCell"/>
</dbReference>
<dbReference type="EMBL" id="QTUC01000001">
    <property type="protein sequence ID" value="REF35451.1"/>
    <property type="molecule type" value="Genomic_DNA"/>
</dbReference>
<dbReference type="SUPFAM" id="SSF58014">
    <property type="entry name" value="Coiled-coil domain of nucleotide exchange factor GrpE"/>
    <property type="match status" value="1"/>
</dbReference>
<feature type="region of interest" description="Disordered" evidence="6">
    <location>
        <begin position="1"/>
        <end position="53"/>
    </location>
</feature>
<dbReference type="PROSITE" id="PS01071">
    <property type="entry name" value="GRPE"/>
    <property type="match status" value="1"/>
</dbReference>
<dbReference type="GO" id="GO:0051082">
    <property type="term" value="F:unfolded protein binding"/>
    <property type="evidence" value="ECO:0007669"/>
    <property type="project" value="TreeGrafter"/>
</dbReference>
<dbReference type="HAMAP" id="MF_01151">
    <property type="entry name" value="GrpE"/>
    <property type="match status" value="1"/>
</dbReference>
<comment type="caution">
    <text evidence="7">The sequence shown here is derived from an EMBL/GenBank/DDBJ whole genome shotgun (WGS) entry which is preliminary data.</text>
</comment>
<dbReference type="Proteomes" id="UP000256485">
    <property type="component" value="Unassembled WGS sequence"/>
</dbReference>
<keyword evidence="2 3" id="KW-0143">Chaperone</keyword>
<evidence type="ECO:0000256" key="6">
    <source>
        <dbReference type="SAM" id="MobiDB-lite"/>
    </source>
</evidence>
<dbReference type="Pfam" id="PF01025">
    <property type="entry name" value="GrpE"/>
    <property type="match status" value="1"/>
</dbReference>
<keyword evidence="3 4" id="KW-0346">Stress response</keyword>
<evidence type="ECO:0000313" key="7">
    <source>
        <dbReference type="EMBL" id="REF35451.1"/>
    </source>
</evidence>
<accession>A0A3D9VDQ9</accession>
<evidence type="ECO:0000256" key="3">
    <source>
        <dbReference type="HAMAP-Rule" id="MF_01151"/>
    </source>
</evidence>